<protein>
    <submittedName>
        <fullName evidence="1">Uncharacterized protein</fullName>
    </submittedName>
</protein>
<accession>A0A8B6DFY6</accession>
<comment type="caution">
    <text evidence="1">The sequence shown here is derived from an EMBL/GenBank/DDBJ whole genome shotgun (WGS) entry which is preliminary data.</text>
</comment>
<dbReference type="AlphaFoldDB" id="A0A8B6DFY6"/>
<dbReference type="EMBL" id="UYJE01003339">
    <property type="protein sequence ID" value="VDI18463.1"/>
    <property type="molecule type" value="Genomic_DNA"/>
</dbReference>
<proteinExistence type="predicted"/>
<evidence type="ECO:0000313" key="2">
    <source>
        <dbReference type="Proteomes" id="UP000596742"/>
    </source>
</evidence>
<reference evidence="1" key="1">
    <citation type="submission" date="2018-11" db="EMBL/GenBank/DDBJ databases">
        <authorList>
            <person name="Alioto T."/>
            <person name="Alioto T."/>
        </authorList>
    </citation>
    <scope>NUCLEOTIDE SEQUENCE</scope>
</reference>
<evidence type="ECO:0000313" key="1">
    <source>
        <dbReference type="EMBL" id="VDI18463.1"/>
    </source>
</evidence>
<keyword evidence="2" id="KW-1185">Reference proteome</keyword>
<dbReference type="Proteomes" id="UP000596742">
    <property type="component" value="Unassembled WGS sequence"/>
</dbReference>
<organism evidence="1 2">
    <name type="scientific">Mytilus galloprovincialis</name>
    <name type="common">Mediterranean mussel</name>
    <dbReference type="NCBI Taxonomy" id="29158"/>
    <lineage>
        <taxon>Eukaryota</taxon>
        <taxon>Metazoa</taxon>
        <taxon>Spiralia</taxon>
        <taxon>Lophotrochozoa</taxon>
        <taxon>Mollusca</taxon>
        <taxon>Bivalvia</taxon>
        <taxon>Autobranchia</taxon>
        <taxon>Pteriomorphia</taxon>
        <taxon>Mytilida</taxon>
        <taxon>Mytiloidea</taxon>
        <taxon>Mytilidae</taxon>
        <taxon>Mytilinae</taxon>
        <taxon>Mytilus</taxon>
    </lineage>
</organism>
<name>A0A8B6DFY6_MYTGA</name>
<sequence length="171" mass="20018">MELPSMMPEDKRPDIEVDERRKQKYVRYKQNQSSNANPLKDINVLQLILKQKDKHLHLLHKENCLLKDHLNKQRIALLGEIKDRDNKIENLICFHNKIEEFGKFQDMIKENIQVGLNVKLDTVIGEMEVMRSAIDELLVEARQKSNSLSDTKNVTLNIFKQKGILQISTED</sequence>
<gene>
    <name evidence="1" type="ORF">MGAL_10B076453</name>
</gene>